<evidence type="ECO:0000259" key="8">
    <source>
        <dbReference type="Pfam" id="PF03633"/>
    </source>
</evidence>
<feature type="chain" id="PRO_5040229162" description="alpha,alpha-trehalase" evidence="6">
    <location>
        <begin position="17"/>
        <end position="991"/>
    </location>
</feature>
<dbReference type="GO" id="GO:0009277">
    <property type="term" value="C:fungal-type cell wall"/>
    <property type="evidence" value="ECO:0007669"/>
    <property type="project" value="TreeGrafter"/>
</dbReference>
<feature type="domain" description="Glycoside hydrolase family 65 central catalytic" evidence="7">
    <location>
        <begin position="398"/>
        <end position="616"/>
    </location>
</feature>
<evidence type="ECO:0000256" key="3">
    <source>
        <dbReference type="ARBA" id="ARBA00012757"/>
    </source>
</evidence>
<dbReference type="GO" id="GO:0005993">
    <property type="term" value="P:trehalose catabolic process"/>
    <property type="evidence" value="ECO:0007669"/>
    <property type="project" value="TreeGrafter"/>
</dbReference>
<keyword evidence="11" id="KW-1185">Reference proteome</keyword>
<feature type="domain" description="Glycoside hydrolase family 65 C-terminal" evidence="8">
    <location>
        <begin position="735"/>
        <end position="784"/>
    </location>
</feature>
<dbReference type="SUPFAM" id="SSF48208">
    <property type="entry name" value="Six-hairpin glycosidases"/>
    <property type="match status" value="1"/>
</dbReference>
<dbReference type="OrthoDB" id="200349at2759"/>
<dbReference type="EC" id="3.2.1.28" evidence="3"/>
<evidence type="ECO:0000259" key="7">
    <source>
        <dbReference type="Pfam" id="PF03632"/>
    </source>
</evidence>
<dbReference type="InterPro" id="IPR005196">
    <property type="entry name" value="Glyco_hydro_65_N"/>
</dbReference>
<comment type="catalytic activity">
    <reaction evidence="1">
        <text>alpha,alpha-trehalose + H2O = alpha-D-glucose + beta-D-glucose</text>
        <dbReference type="Rhea" id="RHEA:32675"/>
        <dbReference type="ChEBI" id="CHEBI:15377"/>
        <dbReference type="ChEBI" id="CHEBI:15903"/>
        <dbReference type="ChEBI" id="CHEBI:16551"/>
        <dbReference type="ChEBI" id="CHEBI:17925"/>
        <dbReference type="EC" id="3.2.1.28"/>
    </reaction>
</comment>
<dbReference type="Gene3D" id="2.60.120.260">
    <property type="entry name" value="Galactose-binding domain-like"/>
    <property type="match status" value="1"/>
</dbReference>
<dbReference type="GO" id="GO:0004555">
    <property type="term" value="F:alpha,alpha-trehalase activity"/>
    <property type="evidence" value="ECO:0007669"/>
    <property type="project" value="UniProtKB-EC"/>
</dbReference>
<dbReference type="InterPro" id="IPR005194">
    <property type="entry name" value="Glyco_hydro_65_C"/>
</dbReference>
<evidence type="ECO:0000256" key="4">
    <source>
        <dbReference type="ARBA" id="ARBA00022801"/>
    </source>
</evidence>
<dbReference type="Pfam" id="PF03632">
    <property type="entry name" value="Glyco_hydro_65m"/>
    <property type="match status" value="1"/>
</dbReference>
<dbReference type="Pfam" id="PF03633">
    <property type="entry name" value="Glyco_hydro_65C"/>
    <property type="match status" value="1"/>
</dbReference>
<dbReference type="InterPro" id="IPR008979">
    <property type="entry name" value="Galactose-bd-like_sf"/>
</dbReference>
<dbReference type="PANTHER" id="PTHR11051">
    <property type="entry name" value="GLYCOSYL HYDROLASE-RELATED"/>
    <property type="match status" value="1"/>
</dbReference>
<accession>A0A9P4QGQ0</accession>
<comment type="similarity">
    <text evidence="2">Belongs to the glycosyl hydrolase 65 family.</text>
</comment>
<dbReference type="AlphaFoldDB" id="A0A9P4QGQ0"/>
<organism evidence="10 11">
    <name type="scientific">Polychaeton citri CBS 116435</name>
    <dbReference type="NCBI Taxonomy" id="1314669"/>
    <lineage>
        <taxon>Eukaryota</taxon>
        <taxon>Fungi</taxon>
        <taxon>Dikarya</taxon>
        <taxon>Ascomycota</taxon>
        <taxon>Pezizomycotina</taxon>
        <taxon>Dothideomycetes</taxon>
        <taxon>Dothideomycetidae</taxon>
        <taxon>Capnodiales</taxon>
        <taxon>Capnodiaceae</taxon>
        <taxon>Polychaeton</taxon>
    </lineage>
</organism>
<dbReference type="Pfam" id="PF03636">
    <property type="entry name" value="Glyco_hydro_65N"/>
    <property type="match status" value="1"/>
</dbReference>
<reference evidence="10" key="1">
    <citation type="journal article" date="2020" name="Stud. Mycol.">
        <title>101 Dothideomycetes genomes: a test case for predicting lifestyles and emergence of pathogens.</title>
        <authorList>
            <person name="Haridas S."/>
            <person name="Albert R."/>
            <person name="Binder M."/>
            <person name="Bloem J."/>
            <person name="Labutti K."/>
            <person name="Salamov A."/>
            <person name="Andreopoulos B."/>
            <person name="Baker S."/>
            <person name="Barry K."/>
            <person name="Bills G."/>
            <person name="Bluhm B."/>
            <person name="Cannon C."/>
            <person name="Castanera R."/>
            <person name="Culley D."/>
            <person name="Daum C."/>
            <person name="Ezra D."/>
            <person name="Gonzalez J."/>
            <person name="Henrissat B."/>
            <person name="Kuo A."/>
            <person name="Liang C."/>
            <person name="Lipzen A."/>
            <person name="Lutzoni F."/>
            <person name="Magnuson J."/>
            <person name="Mondo S."/>
            <person name="Nolan M."/>
            <person name="Ohm R."/>
            <person name="Pangilinan J."/>
            <person name="Park H.-J."/>
            <person name="Ramirez L."/>
            <person name="Alfaro M."/>
            <person name="Sun H."/>
            <person name="Tritt A."/>
            <person name="Yoshinaga Y."/>
            <person name="Zwiers L.-H."/>
            <person name="Turgeon B."/>
            <person name="Goodwin S."/>
            <person name="Spatafora J."/>
            <person name="Crous P."/>
            <person name="Grigoriev I."/>
        </authorList>
    </citation>
    <scope>NUCLEOTIDE SEQUENCE</scope>
    <source>
        <strain evidence="10">CBS 116435</strain>
    </source>
</reference>
<dbReference type="GO" id="GO:0030246">
    <property type="term" value="F:carbohydrate binding"/>
    <property type="evidence" value="ECO:0007669"/>
    <property type="project" value="InterPro"/>
</dbReference>
<evidence type="ECO:0000259" key="9">
    <source>
        <dbReference type="Pfam" id="PF03636"/>
    </source>
</evidence>
<dbReference type="SUPFAM" id="SSF74650">
    <property type="entry name" value="Galactose mutarotase-like"/>
    <property type="match status" value="1"/>
</dbReference>
<dbReference type="InterPro" id="IPR012341">
    <property type="entry name" value="6hp_glycosidase-like_sf"/>
</dbReference>
<name>A0A9P4QGQ0_9PEZI</name>
<dbReference type="Gene3D" id="2.70.98.40">
    <property type="entry name" value="Glycoside hydrolase, family 65, N-terminal domain"/>
    <property type="match status" value="1"/>
</dbReference>
<dbReference type="FunFam" id="1.50.10.10:FF:000032">
    <property type="entry name" value="Vacuolar acid trehalase"/>
    <property type="match status" value="1"/>
</dbReference>
<dbReference type="InterPro" id="IPR037018">
    <property type="entry name" value="GH65_N"/>
</dbReference>
<evidence type="ECO:0000256" key="5">
    <source>
        <dbReference type="ARBA" id="ARBA00023180"/>
    </source>
</evidence>
<evidence type="ECO:0000313" key="10">
    <source>
        <dbReference type="EMBL" id="KAF2724571.1"/>
    </source>
</evidence>
<dbReference type="Gene3D" id="2.60.420.10">
    <property type="entry name" value="Maltose phosphorylase, domain 3"/>
    <property type="match status" value="1"/>
</dbReference>
<protein>
    <recommendedName>
        <fullName evidence="3">alpha,alpha-trehalase</fullName>
        <ecNumber evidence="3">3.2.1.28</ecNumber>
    </recommendedName>
</protein>
<proteinExistence type="inferred from homology"/>
<evidence type="ECO:0000313" key="11">
    <source>
        <dbReference type="Proteomes" id="UP000799441"/>
    </source>
</evidence>
<evidence type="ECO:0000256" key="1">
    <source>
        <dbReference type="ARBA" id="ARBA00001576"/>
    </source>
</evidence>
<feature type="signal peptide" evidence="6">
    <location>
        <begin position="1"/>
        <end position="16"/>
    </location>
</feature>
<dbReference type="PANTHER" id="PTHR11051:SF8">
    <property type="entry name" value="PROTEIN-GLUCOSYLGALACTOSYLHYDROXYLYSINE GLUCOSIDASE"/>
    <property type="match status" value="1"/>
</dbReference>
<keyword evidence="4" id="KW-0378">Hydrolase</keyword>
<dbReference type="EMBL" id="MU003771">
    <property type="protein sequence ID" value="KAF2724571.1"/>
    <property type="molecule type" value="Genomic_DNA"/>
</dbReference>
<dbReference type="InterPro" id="IPR011013">
    <property type="entry name" value="Gal_mutarotase_sf_dom"/>
</dbReference>
<dbReference type="SUPFAM" id="SSF49785">
    <property type="entry name" value="Galactose-binding domain-like"/>
    <property type="match status" value="1"/>
</dbReference>
<evidence type="ECO:0000256" key="6">
    <source>
        <dbReference type="SAM" id="SignalP"/>
    </source>
</evidence>
<dbReference type="InterPro" id="IPR008928">
    <property type="entry name" value="6-hairpin_glycosidase_sf"/>
</dbReference>
<dbReference type="Proteomes" id="UP000799441">
    <property type="component" value="Unassembled WGS sequence"/>
</dbReference>
<comment type="caution">
    <text evidence="10">The sequence shown here is derived from an EMBL/GenBank/DDBJ whole genome shotgun (WGS) entry which is preliminary data.</text>
</comment>
<keyword evidence="6" id="KW-0732">Signal</keyword>
<keyword evidence="5" id="KW-0325">Glycoprotein</keyword>
<gene>
    <name evidence="10" type="ORF">K431DRAFT_300883</name>
</gene>
<feature type="domain" description="Glycoside hydrolase family 65 N-terminal" evidence="9">
    <location>
        <begin position="46"/>
        <end position="304"/>
    </location>
</feature>
<dbReference type="InterPro" id="IPR005195">
    <property type="entry name" value="Glyco_hydro_65_M"/>
</dbReference>
<sequence>MWHSFVGATLLGLAAAKVYDTPYGSTTWDDDNWRIATTTLVQGDFHSRMSLANGYLGINVASIGPFFEFDTAEDLVNEWPLFDRRQTFATIAGFYDSQPDTNGTNFPWLLQYGGESVISGIPHWAGLYVQSGDAILNSNVSSEHISNFSSTLDIKRGLMHWNYTWTPNGDGTALDVEYAMFVHKLHVNQATVQLRLTAQEDVNVTLIDVLDGDAAVRTNAISTNYDNIWPIISSAVSPIGVDNVTAHVYSALLGDDSCDTSSRQQVTTPEIIGTNSSSVGQSIVMALKAGQVATAHKFIGAASDDAFDEPDAQAYVSLYQAATDGFDAMLESHVAEWAYILTPDSVDSFRDPETGDIPDDENILERQIVSITNTFYILQNTVGAHSVNASGNNTHLAVNSIPVCGLGDSCYGGEIFWDTEVWMAPGLVVNHPESTRQVYAYRLAKYAQAQANIATAYQSSKNNTHFSPNSAIFPWVSSRYGNCTSVGPCWDYEYHLNGDIGLSFIDYLVTSGNTEYFRDELFPVFESIAQLYADILTYNDTADAYYLLNGTDPDEFANHQDNVAFTMALIQVHLNTTNMLRERFGLAANESWTNISSQVYPPVDDNAQIIKEYESMNGSISVKQADVILIDDFIDFPNPYSLNDLEYYAGKQSLNGPGMTYGVFSIVANQYSPSGCSAFTYDLYGTRPYVRAPWLQYSEQLIDDPAVTGFHPAFPFLTGSGGALRVSVFGYLGLRLELDSFHVNPNLPPQIANLDFRTLYWQGWPVNATANRTHTTLSRGETPLATANTTFADSDIPVTVGQDETVLLLGFNNTLTIENRNIGAVKTVPGNVAQCLPVTTDSEYSDGQFPLAAVDGAVSTKWQPAYLNTSASITVQLSEPFVPITEVRFDWAQNVPASFSVSFSNSTNSTNAVNVTSSSDIDVSSPYDASTADAIVPYSSNTTNVTLDSPVWSGRYATLTISGNQALEGTADERNGTGATVAEFALVAADS</sequence>
<dbReference type="Gene3D" id="1.50.10.10">
    <property type="match status" value="1"/>
</dbReference>
<evidence type="ECO:0000256" key="2">
    <source>
        <dbReference type="ARBA" id="ARBA00006768"/>
    </source>
</evidence>